<reference evidence="2 3" key="1">
    <citation type="journal article" date="2011" name="J. Bacteriol.">
        <title>Complete genome sequence of the industrial strain Ketogulonicigenium vulgare WSH-001.</title>
        <authorList>
            <person name="Liu L."/>
            <person name="Li Y."/>
            <person name="Zhang J."/>
            <person name="Zhou Z."/>
            <person name="Liu J."/>
            <person name="Li X."/>
            <person name="Zhou J."/>
            <person name="Du G."/>
            <person name="Wang L."/>
            <person name="Chen J."/>
        </authorList>
    </citation>
    <scope>NUCLEOTIDE SEQUENCE [LARGE SCALE GENOMIC DNA]</scope>
    <source>
        <strain evidence="2 3">WSH-001</strain>
    </source>
</reference>
<dbReference type="RefSeq" id="WP_014537952.1">
    <property type="nucleotide sequence ID" value="NC_017384.1"/>
</dbReference>
<dbReference type="OrthoDB" id="636724at2"/>
<dbReference type="PANTHER" id="PTHR30273:SF2">
    <property type="entry name" value="PROTEIN FECR"/>
    <property type="match status" value="1"/>
</dbReference>
<dbReference type="Proteomes" id="UP000000692">
    <property type="component" value="Chromosome"/>
</dbReference>
<dbReference type="Gene3D" id="2.60.120.1440">
    <property type="match status" value="1"/>
</dbReference>
<feature type="domain" description="FecR protein" evidence="1">
    <location>
        <begin position="97"/>
        <end position="180"/>
    </location>
</feature>
<dbReference type="Pfam" id="PF04773">
    <property type="entry name" value="FecR"/>
    <property type="match status" value="1"/>
</dbReference>
<proteinExistence type="predicted"/>
<dbReference type="Gene3D" id="3.55.50.30">
    <property type="match status" value="1"/>
</dbReference>
<sequence>MPRSFPDTALSDEALDWIIRLHAGGATEADWQAWALWRAQGDMFDAAAREAEALWHGLGAAGHQVKRGALTRRTVLGGGAAVVLGAGLLQTGALLPDYSTMAAERRDIVLADGTAVALNARTALNLDARGVAMLRGQATFDAARDLLLTVPGGEVHAAAARFDVDLLAGGLALTCLEGAVTLHFGGRSARLQGGERLFTAGWQRARVNPADALAWQRGKLILDQRPLAELAASLERYRRGRIVIWGDQVADLRVSGVFNMADGDLILQSLAGPLPITFTQLPMFSVIRRA</sequence>
<dbReference type="KEGG" id="kvl:KVU_1850"/>
<dbReference type="EMBL" id="CP002018">
    <property type="protein sequence ID" value="AEM41689.1"/>
    <property type="molecule type" value="Genomic_DNA"/>
</dbReference>
<dbReference type="PIRSF" id="PIRSF018266">
    <property type="entry name" value="FecR"/>
    <property type="match status" value="1"/>
</dbReference>
<name>F9Y3Z8_KETVW</name>
<dbReference type="InterPro" id="IPR006860">
    <property type="entry name" value="FecR"/>
</dbReference>
<dbReference type="PANTHER" id="PTHR30273">
    <property type="entry name" value="PERIPLASMIC SIGNAL SENSOR AND SIGMA FACTOR ACTIVATOR FECR-RELATED"/>
    <property type="match status" value="1"/>
</dbReference>
<evidence type="ECO:0000313" key="2">
    <source>
        <dbReference type="EMBL" id="AEM41689.1"/>
    </source>
</evidence>
<dbReference type="GO" id="GO:0016989">
    <property type="term" value="F:sigma factor antagonist activity"/>
    <property type="evidence" value="ECO:0007669"/>
    <property type="project" value="TreeGrafter"/>
</dbReference>
<dbReference type="HOGENOM" id="CLU_050192_0_1_5"/>
<gene>
    <name evidence="2" type="primary">fecR</name>
    <name evidence="2" type="ordered locus">KVU_1850</name>
</gene>
<evidence type="ECO:0000259" key="1">
    <source>
        <dbReference type="Pfam" id="PF04773"/>
    </source>
</evidence>
<keyword evidence="3" id="KW-1185">Reference proteome</keyword>
<protein>
    <submittedName>
        <fullName evidence="2">FecR, iron siderophore sensor protein</fullName>
    </submittedName>
</protein>
<organism evidence="2 3">
    <name type="scientific">Ketogulonicigenium vulgare (strain WSH-001)</name>
    <dbReference type="NCBI Taxonomy" id="759362"/>
    <lineage>
        <taxon>Bacteria</taxon>
        <taxon>Pseudomonadati</taxon>
        <taxon>Pseudomonadota</taxon>
        <taxon>Alphaproteobacteria</taxon>
        <taxon>Rhodobacterales</taxon>
        <taxon>Roseobacteraceae</taxon>
        <taxon>Ketogulonicigenium</taxon>
    </lineage>
</organism>
<dbReference type="AlphaFoldDB" id="F9Y3Z8"/>
<evidence type="ECO:0000313" key="3">
    <source>
        <dbReference type="Proteomes" id="UP000000692"/>
    </source>
</evidence>
<dbReference type="eggNOG" id="COG3712">
    <property type="taxonomic scope" value="Bacteria"/>
</dbReference>
<dbReference type="InterPro" id="IPR012373">
    <property type="entry name" value="Ferrdict_sens_TM"/>
</dbReference>
<accession>F9Y3Z8</accession>